<feature type="region of interest" description="Disordered" evidence="1">
    <location>
        <begin position="75"/>
        <end position="118"/>
    </location>
</feature>
<feature type="compositionally biased region" description="Polar residues" evidence="1">
    <location>
        <begin position="77"/>
        <end position="90"/>
    </location>
</feature>
<evidence type="ECO:0000313" key="3">
    <source>
        <dbReference type="Proteomes" id="UP000789396"/>
    </source>
</evidence>
<dbReference type="Gene3D" id="1.20.5.170">
    <property type="match status" value="1"/>
</dbReference>
<keyword evidence="3" id="KW-1185">Reference proteome</keyword>
<name>A0A9N9IFR0_9GLOM</name>
<reference evidence="2" key="1">
    <citation type="submission" date="2021-06" db="EMBL/GenBank/DDBJ databases">
        <authorList>
            <person name="Kallberg Y."/>
            <person name="Tangrot J."/>
            <person name="Rosling A."/>
        </authorList>
    </citation>
    <scope>NUCLEOTIDE SEQUENCE</scope>
    <source>
        <strain evidence="2">IN212</strain>
    </source>
</reference>
<accession>A0A9N9IFR0</accession>
<feature type="region of interest" description="Disordered" evidence="1">
    <location>
        <begin position="145"/>
        <end position="169"/>
    </location>
</feature>
<evidence type="ECO:0000313" key="2">
    <source>
        <dbReference type="EMBL" id="CAG8732333.1"/>
    </source>
</evidence>
<gene>
    <name evidence="2" type="ORF">RFULGI_LOCUS12232</name>
</gene>
<protein>
    <submittedName>
        <fullName evidence="2">17585_t:CDS:1</fullName>
    </submittedName>
</protein>
<feature type="non-terminal residue" evidence="2">
    <location>
        <position position="1"/>
    </location>
</feature>
<feature type="non-terminal residue" evidence="2">
    <location>
        <position position="271"/>
    </location>
</feature>
<sequence length="271" mass="31015">ITELRKKYANVEVEKAELEAKNTELLKQIMEENSKREADHAKLKEDTTNLKTKNTELEAEIAKLRHDIEEIKKKDQTITNTQDAFSTEEISSTSSDNVSNSNELNNISNSDVSDNTFSETKSFKDREIEFLERVHKEQVRNGIREKKLLQNNEASHNQDPLLYDKDNSSEQSNLSYEIKTVTNGNDQNLELASDTKTVNIDNNAELYSSDLSDEVSGLDRNQITEQTLKQDFTKSTVIVKSNEIDNELSLEKIIEGSTQRLAYWFEKAIKS</sequence>
<feature type="compositionally biased region" description="Low complexity" evidence="1">
    <location>
        <begin position="91"/>
        <end position="110"/>
    </location>
</feature>
<dbReference type="OrthoDB" id="2445941at2759"/>
<dbReference type="EMBL" id="CAJVPZ010028792">
    <property type="protein sequence ID" value="CAG8732333.1"/>
    <property type="molecule type" value="Genomic_DNA"/>
</dbReference>
<evidence type="ECO:0000256" key="1">
    <source>
        <dbReference type="SAM" id="MobiDB-lite"/>
    </source>
</evidence>
<feature type="compositionally biased region" description="Polar residues" evidence="1">
    <location>
        <begin position="149"/>
        <end position="158"/>
    </location>
</feature>
<proteinExistence type="predicted"/>
<feature type="region of interest" description="Disordered" evidence="1">
    <location>
        <begin position="33"/>
        <end position="53"/>
    </location>
</feature>
<dbReference type="AlphaFoldDB" id="A0A9N9IFR0"/>
<comment type="caution">
    <text evidence="2">The sequence shown here is derived from an EMBL/GenBank/DDBJ whole genome shotgun (WGS) entry which is preliminary data.</text>
</comment>
<organism evidence="2 3">
    <name type="scientific">Racocetra fulgida</name>
    <dbReference type="NCBI Taxonomy" id="60492"/>
    <lineage>
        <taxon>Eukaryota</taxon>
        <taxon>Fungi</taxon>
        <taxon>Fungi incertae sedis</taxon>
        <taxon>Mucoromycota</taxon>
        <taxon>Glomeromycotina</taxon>
        <taxon>Glomeromycetes</taxon>
        <taxon>Diversisporales</taxon>
        <taxon>Gigasporaceae</taxon>
        <taxon>Racocetra</taxon>
    </lineage>
</organism>
<dbReference type="Proteomes" id="UP000789396">
    <property type="component" value="Unassembled WGS sequence"/>
</dbReference>